<reference evidence="2" key="1">
    <citation type="submission" date="2013-05" db="EMBL/GenBank/DDBJ databases">
        <title>Genome assembly of Cystobacter fuscus DSM 2262.</title>
        <authorList>
            <person name="Sharma G."/>
            <person name="Khatri I."/>
            <person name="Kaur C."/>
            <person name="Mayilraj S."/>
            <person name="Subramanian S."/>
        </authorList>
    </citation>
    <scope>NUCLEOTIDE SEQUENCE [LARGE SCALE GENOMIC DNA]</scope>
    <source>
        <strain evidence="2">DSM 2262</strain>
    </source>
</reference>
<dbReference type="AlphaFoldDB" id="S9QLE7"/>
<sequence>MWKPTRPDCTTGRGLGGIGPGRERLFAEQAAHRADKARRATLIGGGGKRTREQGDGKP</sequence>
<evidence type="ECO:0000313" key="2">
    <source>
        <dbReference type="EMBL" id="EPX57318.1"/>
    </source>
</evidence>
<feature type="compositionally biased region" description="Basic and acidic residues" evidence="1">
    <location>
        <begin position="21"/>
        <end position="38"/>
    </location>
</feature>
<dbReference type="Proteomes" id="UP000011682">
    <property type="component" value="Unassembled WGS sequence"/>
</dbReference>
<gene>
    <name evidence="2" type="ORF">D187_007072</name>
</gene>
<keyword evidence="3" id="KW-1185">Reference proteome</keyword>
<evidence type="ECO:0000256" key="1">
    <source>
        <dbReference type="SAM" id="MobiDB-lite"/>
    </source>
</evidence>
<protein>
    <submittedName>
        <fullName evidence="2">Uncharacterized protein</fullName>
    </submittedName>
</protein>
<comment type="caution">
    <text evidence="2">The sequence shown here is derived from an EMBL/GenBank/DDBJ whole genome shotgun (WGS) entry which is preliminary data.</text>
</comment>
<organism evidence="2 3">
    <name type="scientific">Cystobacter fuscus (strain ATCC 25194 / DSM 2262 / NBRC 100088 / M29)</name>
    <dbReference type="NCBI Taxonomy" id="1242864"/>
    <lineage>
        <taxon>Bacteria</taxon>
        <taxon>Pseudomonadati</taxon>
        <taxon>Myxococcota</taxon>
        <taxon>Myxococcia</taxon>
        <taxon>Myxococcales</taxon>
        <taxon>Cystobacterineae</taxon>
        <taxon>Archangiaceae</taxon>
        <taxon>Cystobacter</taxon>
    </lineage>
</organism>
<feature type="compositionally biased region" description="Basic and acidic residues" evidence="1">
    <location>
        <begin position="49"/>
        <end position="58"/>
    </location>
</feature>
<dbReference type="EMBL" id="ANAH02000064">
    <property type="protein sequence ID" value="EPX57318.1"/>
    <property type="molecule type" value="Genomic_DNA"/>
</dbReference>
<evidence type="ECO:0000313" key="3">
    <source>
        <dbReference type="Proteomes" id="UP000011682"/>
    </source>
</evidence>
<feature type="region of interest" description="Disordered" evidence="1">
    <location>
        <begin position="1"/>
        <end position="58"/>
    </location>
</feature>
<proteinExistence type="predicted"/>
<name>S9QLE7_CYSF2</name>
<accession>S9QLE7</accession>